<name>A0ABU2R3F3_9ACTN</name>
<keyword evidence="2" id="KW-1185">Reference proteome</keyword>
<gene>
    <name evidence="1" type="ORF">RM698_12910</name>
</gene>
<reference evidence="2" key="1">
    <citation type="submission" date="2023-07" db="EMBL/GenBank/DDBJ databases">
        <title>30 novel species of actinomycetes from the DSMZ collection.</title>
        <authorList>
            <person name="Nouioui I."/>
        </authorList>
    </citation>
    <scope>NUCLEOTIDE SEQUENCE [LARGE SCALE GENOMIC DNA]</scope>
    <source>
        <strain evidence="2">DSM 41979</strain>
    </source>
</reference>
<evidence type="ECO:0000313" key="2">
    <source>
        <dbReference type="Proteomes" id="UP001183610"/>
    </source>
</evidence>
<evidence type="ECO:0008006" key="3">
    <source>
        <dbReference type="Google" id="ProtNLM"/>
    </source>
</evidence>
<dbReference type="Proteomes" id="UP001183610">
    <property type="component" value="Unassembled WGS sequence"/>
</dbReference>
<accession>A0ABU2R3F3</accession>
<organism evidence="1 2">
    <name type="scientific">Streptomyces evansiae</name>
    <dbReference type="NCBI Taxonomy" id="3075535"/>
    <lineage>
        <taxon>Bacteria</taxon>
        <taxon>Bacillati</taxon>
        <taxon>Actinomycetota</taxon>
        <taxon>Actinomycetes</taxon>
        <taxon>Kitasatosporales</taxon>
        <taxon>Streptomycetaceae</taxon>
        <taxon>Streptomyces</taxon>
    </lineage>
</organism>
<sequence length="150" mass="14625">MADLVTNVAKGRFVHYGATAQAGTGGAKLVAVVLAASGLPTDDALQDADTLAAILATATEQTAMGRKALAGVTAAVNDTTNSASVDAGDVTWTAASGPATGKLVIAFDPTGSSADSALIPLTVHDFAVTPDGTDITAQIATAGLAVSENA</sequence>
<evidence type="ECO:0000313" key="1">
    <source>
        <dbReference type="EMBL" id="MDT0409949.1"/>
    </source>
</evidence>
<dbReference type="RefSeq" id="WP_010264080.1">
    <property type="nucleotide sequence ID" value="NZ_JAVRET010000024.1"/>
</dbReference>
<dbReference type="EMBL" id="JAVRET010000024">
    <property type="protein sequence ID" value="MDT0409949.1"/>
    <property type="molecule type" value="Genomic_DNA"/>
</dbReference>
<proteinExistence type="predicted"/>
<protein>
    <recommendedName>
        <fullName evidence="3">Head decoration protein</fullName>
    </recommendedName>
</protein>
<comment type="caution">
    <text evidence="1">The sequence shown here is derived from an EMBL/GenBank/DDBJ whole genome shotgun (WGS) entry which is preliminary data.</text>
</comment>